<dbReference type="Proteomes" id="UP001371218">
    <property type="component" value="Unassembled WGS sequence"/>
</dbReference>
<keyword evidence="2" id="KW-1185">Reference proteome</keyword>
<accession>A0ABU9BXT5</accession>
<gene>
    <name evidence="1" type="ORF">AACH06_27430</name>
</gene>
<protein>
    <submittedName>
        <fullName evidence="1">Uncharacterized protein</fullName>
    </submittedName>
</protein>
<comment type="caution">
    <text evidence="1">The sequence shown here is derived from an EMBL/GenBank/DDBJ whole genome shotgun (WGS) entry which is preliminary data.</text>
</comment>
<proteinExistence type="predicted"/>
<name>A0ABU9BXT5_9BURK</name>
<reference evidence="1 2" key="1">
    <citation type="submission" date="2024-04" db="EMBL/GenBank/DDBJ databases">
        <title>Novel species of the genus Ideonella isolated from streams.</title>
        <authorList>
            <person name="Lu H."/>
        </authorList>
    </citation>
    <scope>NUCLEOTIDE SEQUENCE [LARGE SCALE GENOMIC DNA]</scope>
    <source>
        <strain evidence="1 2">DXS29W</strain>
    </source>
</reference>
<dbReference type="EMBL" id="JBBUTG010000031">
    <property type="protein sequence ID" value="MEK8034564.1"/>
    <property type="molecule type" value="Genomic_DNA"/>
</dbReference>
<dbReference type="RefSeq" id="WP_341428993.1">
    <property type="nucleotide sequence ID" value="NZ_JBBUTG010000031.1"/>
</dbReference>
<sequence>MPLPESSGQILYVLDVAQKLYEMESGRLPMDPVAYKLFARRLKQALAGCTSRDLPGNVSQAPALKEAMADRYFIEHGHFLGARVAADVAWQVIDRVQDRLRD</sequence>
<evidence type="ECO:0000313" key="2">
    <source>
        <dbReference type="Proteomes" id="UP001371218"/>
    </source>
</evidence>
<organism evidence="1 2">
    <name type="scientific">Ideonella lacteola</name>
    <dbReference type="NCBI Taxonomy" id="2984193"/>
    <lineage>
        <taxon>Bacteria</taxon>
        <taxon>Pseudomonadati</taxon>
        <taxon>Pseudomonadota</taxon>
        <taxon>Betaproteobacteria</taxon>
        <taxon>Burkholderiales</taxon>
        <taxon>Sphaerotilaceae</taxon>
        <taxon>Ideonella</taxon>
    </lineage>
</organism>
<evidence type="ECO:0000313" key="1">
    <source>
        <dbReference type="EMBL" id="MEK8034564.1"/>
    </source>
</evidence>